<dbReference type="GO" id="GO:0019150">
    <property type="term" value="F:D-ribulokinase activity"/>
    <property type="evidence" value="ECO:0007669"/>
    <property type="project" value="TreeGrafter"/>
</dbReference>
<dbReference type="GO" id="GO:0019321">
    <property type="term" value="P:pentose metabolic process"/>
    <property type="evidence" value="ECO:0007669"/>
    <property type="project" value="TreeGrafter"/>
</dbReference>
<feature type="domain" description="Carbohydrate kinase FGGY N-terminal" evidence="3">
    <location>
        <begin position="3"/>
        <end position="108"/>
    </location>
</feature>
<dbReference type="EMBL" id="BART01025211">
    <property type="protein sequence ID" value="GAG98100.1"/>
    <property type="molecule type" value="Genomic_DNA"/>
</dbReference>
<name>X1BSR1_9ZZZZ</name>
<accession>X1BSR1</accession>
<dbReference type="InterPro" id="IPR018484">
    <property type="entry name" value="FGGY_N"/>
</dbReference>
<sequence length="181" mass="20031">MAYAIGLDYGTNSVRCVIVDVRNGNEIGTNVYNYPTGQEGIIIDKKDHNVARQNPADYLDGIVVTIKKSLAQAKKNRKSFKPEQIIGIGVDTTGSTPLPVNDEGVPLALTKEFKKNPNAHAWLWKDHTGHAEAAEITALAKREHPEYLAKCGGTYSSEWFFSKILHCLRVDPKVYGAAFTW</sequence>
<keyword evidence="1" id="KW-0808">Transferase</keyword>
<keyword evidence="2" id="KW-0418">Kinase</keyword>
<evidence type="ECO:0000256" key="1">
    <source>
        <dbReference type="ARBA" id="ARBA00022679"/>
    </source>
</evidence>
<organism evidence="4">
    <name type="scientific">marine sediment metagenome</name>
    <dbReference type="NCBI Taxonomy" id="412755"/>
    <lineage>
        <taxon>unclassified sequences</taxon>
        <taxon>metagenomes</taxon>
        <taxon>ecological metagenomes</taxon>
    </lineage>
</organism>
<dbReference type="SUPFAM" id="SSF53067">
    <property type="entry name" value="Actin-like ATPase domain"/>
    <property type="match status" value="1"/>
</dbReference>
<dbReference type="PANTHER" id="PTHR43435">
    <property type="entry name" value="RIBULOKINASE"/>
    <property type="match status" value="1"/>
</dbReference>
<feature type="non-terminal residue" evidence="4">
    <location>
        <position position="181"/>
    </location>
</feature>
<proteinExistence type="predicted"/>
<dbReference type="AlphaFoldDB" id="X1BSR1"/>
<evidence type="ECO:0000259" key="3">
    <source>
        <dbReference type="Pfam" id="PF00370"/>
    </source>
</evidence>
<dbReference type="InterPro" id="IPR043129">
    <property type="entry name" value="ATPase_NBD"/>
</dbReference>
<gene>
    <name evidence="4" type="ORF">S01H4_45305</name>
</gene>
<dbReference type="PANTHER" id="PTHR43435:SF4">
    <property type="entry name" value="FGGY CARBOHYDRATE KINASE DOMAIN-CONTAINING PROTEIN"/>
    <property type="match status" value="1"/>
</dbReference>
<reference evidence="4" key="1">
    <citation type="journal article" date="2014" name="Front. Microbiol.">
        <title>High frequency of phylogenetically diverse reductive dehalogenase-homologous genes in deep subseafloor sedimentary metagenomes.</title>
        <authorList>
            <person name="Kawai M."/>
            <person name="Futagami T."/>
            <person name="Toyoda A."/>
            <person name="Takaki Y."/>
            <person name="Nishi S."/>
            <person name="Hori S."/>
            <person name="Arai W."/>
            <person name="Tsubouchi T."/>
            <person name="Morono Y."/>
            <person name="Uchiyama I."/>
            <person name="Ito T."/>
            <person name="Fujiyama A."/>
            <person name="Inagaki F."/>
            <person name="Takami H."/>
        </authorList>
    </citation>
    <scope>NUCLEOTIDE SEQUENCE</scope>
    <source>
        <strain evidence="4">Expedition CK06-06</strain>
    </source>
</reference>
<comment type="caution">
    <text evidence="4">The sequence shown here is derived from an EMBL/GenBank/DDBJ whole genome shotgun (WGS) entry which is preliminary data.</text>
</comment>
<dbReference type="Gene3D" id="3.30.420.40">
    <property type="match status" value="1"/>
</dbReference>
<dbReference type="Pfam" id="PF00370">
    <property type="entry name" value="FGGY_N"/>
    <property type="match status" value="1"/>
</dbReference>
<evidence type="ECO:0000256" key="2">
    <source>
        <dbReference type="ARBA" id="ARBA00022777"/>
    </source>
</evidence>
<dbReference type="GO" id="GO:0005737">
    <property type="term" value="C:cytoplasm"/>
    <property type="evidence" value="ECO:0007669"/>
    <property type="project" value="TreeGrafter"/>
</dbReference>
<evidence type="ECO:0000313" key="4">
    <source>
        <dbReference type="EMBL" id="GAG98100.1"/>
    </source>
</evidence>
<protein>
    <recommendedName>
        <fullName evidence="3">Carbohydrate kinase FGGY N-terminal domain-containing protein</fullName>
    </recommendedName>
</protein>